<dbReference type="EMBL" id="LAZR01000747">
    <property type="protein sequence ID" value="KKN58813.1"/>
    <property type="molecule type" value="Genomic_DNA"/>
</dbReference>
<sequence length="309" mass="35823">MGYKWPTVKQVEGQNPWTSYFFKRTNQKNNCINLIVTSMPGEGKSYSLLSQFCEVDPDFDVSEQCVFKAKKLIEYFRGNRIVKGKPILYDESEVDLDSADWQNVTNKALGVFFSTARFRNYIFGTTCPFLTSISKKVRKLMNCHWKAMGWSKGYTIIKPFTLEYNGDVDRFYRKRLLVKKLDGSTTYCNQLRLPKPPLNIIKDYEKMKKEFTTDVYDELLSGIELKEKLDKQKASGLKPLTPPEEKTLNVIKRDVDIDEAAIQLGVTVSNVYQTMQRIKNKGIQVTGIRGNDGKVRKYEIIDYRETKKE</sequence>
<proteinExistence type="predicted"/>
<accession>A0A0F9UYZ8</accession>
<evidence type="ECO:0000313" key="1">
    <source>
        <dbReference type="EMBL" id="KKN58813.1"/>
    </source>
</evidence>
<organism evidence="1">
    <name type="scientific">marine sediment metagenome</name>
    <dbReference type="NCBI Taxonomy" id="412755"/>
    <lineage>
        <taxon>unclassified sequences</taxon>
        <taxon>metagenomes</taxon>
        <taxon>ecological metagenomes</taxon>
    </lineage>
</organism>
<evidence type="ECO:0008006" key="2">
    <source>
        <dbReference type="Google" id="ProtNLM"/>
    </source>
</evidence>
<comment type="caution">
    <text evidence="1">The sequence shown here is derived from an EMBL/GenBank/DDBJ whole genome shotgun (WGS) entry which is preliminary data.</text>
</comment>
<dbReference type="AlphaFoldDB" id="A0A0F9UYZ8"/>
<gene>
    <name evidence="1" type="ORF">LCGC14_0548190</name>
</gene>
<reference evidence="1" key="1">
    <citation type="journal article" date="2015" name="Nature">
        <title>Complex archaea that bridge the gap between prokaryotes and eukaryotes.</title>
        <authorList>
            <person name="Spang A."/>
            <person name="Saw J.H."/>
            <person name="Jorgensen S.L."/>
            <person name="Zaremba-Niedzwiedzka K."/>
            <person name="Martijn J."/>
            <person name="Lind A.E."/>
            <person name="van Eijk R."/>
            <person name="Schleper C."/>
            <person name="Guy L."/>
            <person name="Ettema T.J."/>
        </authorList>
    </citation>
    <scope>NUCLEOTIDE SEQUENCE</scope>
</reference>
<name>A0A0F9UYZ8_9ZZZZ</name>
<protein>
    <recommendedName>
        <fullName evidence="2">Zona occludens toxin N-terminal domain-containing protein</fullName>
    </recommendedName>
</protein>